<dbReference type="PANTHER" id="PTHR31793:SF27">
    <property type="entry name" value="NOVEL THIOESTERASE SUPERFAMILY DOMAIN AND SAPOSIN A-TYPE DOMAIN CONTAINING PROTEIN (0610012H03RIK)"/>
    <property type="match status" value="1"/>
</dbReference>
<protein>
    <recommendedName>
        <fullName evidence="5">Acyl-CoA thioester hydrolase</fullName>
    </recommendedName>
</protein>
<evidence type="ECO:0000313" key="4">
    <source>
        <dbReference type="Proteomes" id="UP001501586"/>
    </source>
</evidence>
<dbReference type="PANTHER" id="PTHR31793">
    <property type="entry name" value="4-HYDROXYBENZOYL-COA THIOESTERASE FAMILY MEMBER"/>
    <property type="match status" value="1"/>
</dbReference>
<evidence type="ECO:0000256" key="2">
    <source>
        <dbReference type="ARBA" id="ARBA00022801"/>
    </source>
</evidence>
<keyword evidence="2" id="KW-0378">Hydrolase</keyword>
<name>A0ABP8EJ21_9MICO</name>
<keyword evidence="4" id="KW-1185">Reference proteome</keyword>
<evidence type="ECO:0000256" key="1">
    <source>
        <dbReference type="ARBA" id="ARBA00005953"/>
    </source>
</evidence>
<organism evidence="3 4">
    <name type="scientific">Brevibacterium daeguense</name>
    <dbReference type="NCBI Taxonomy" id="909936"/>
    <lineage>
        <taxon>Bacteria</taxon>
        <taxon>Bacillati</taxon>
        <taxon>Actinomycetota</taxon>
        <taxon>Actinomycetes</taxon>
        <taxon>Micrococcales</taxon>
        <taxon>Brevibacteriaceae</taxon>
        <taxon>Brevibacterium</taxon>
    </lineage>
</organism>
<accession>A0ABP8EJ21</accession>
<evidence type="ECO:0000313" key="3">
    <source>
        <dbReference type="EMBL" id="GAA4283885.1"/>
    </source>
</evidence>
<sequence length="183" mass="21068">MVQTNADVRTTTGRGPRFFLRSAVRDLARVTPHPWHDWHMSETIDDFPIRTYDKLRYSDTDKQGHVNNAVYSTFFESGRVEFIDQAHQAAGHRDSEFVIAQLTIKFLQETHWPGMVEVGSRVQRVGNSSLVVEQALFNDERLCATAESVIVQINTQTRRPQPFDEDMRQYFSGLQPQKPSDVL</sequence>
<comment type="similarity">
    <text evidence="1">Belongs to the 4-hydroxybenzoyl-CoA thioesterase family.</text>
</comment>
<dbReference type="Gene3D" id="3.10.129.10">
    <property type="entry name" value="Hotdog Thioesterase"/>
    <property type="match status" value="1"/>
</dbReference>
<dbReference type="SUPFAM" id="SSF54637">
    <property type="entry name" value="Thioesterase/thiol ester dehydrase-isomerase"/>
    <property type="match status" value="1"/>
</dbReference>
<dbReference type="InterPro" id="IPR029069">
    <property type="entry name" value="HotDog_dom_sf"/>
</dbReference>
<dbReference type="CDD" id="cd00586">
    <property type="entry name" value="4HBT"/>
    <property type="match status" value="1"/>
</dbReference>
<comment type="caution">
    <text evidence="3">The sequence shown here is derived from an EMBL/GenBank/DDBJ whole genome shotgun (WGS) entry which is preliminary data.</text>
</comment>
<dbReference type="Pfam" id="PF13279">
    <property type="entry name" value="4HBT_2"/>
    <property type="match status" value="1"/>
</dbReference>
<reference evidence="4" key="1">
    <citation type="journal article" date="2019" name="Int. J. Syst. Evol. Microbiol.">
        <title>The Global Catalogue of Microorganisms (GCM) 10K type strain sequencing project: providing services to taxonomists for standard genome sequencing and annotation.</title>
        <authorList>
            <consortium name="The Broad Institute Genomics Platform"/>
            <consortium name="The Broad Institute Genome Sequencing Center for Infectious Disease"/>
            <person name="Wu L."/>
            <person name="Ma J."/>
        </authorList>
    </citation>
    <scope>NUCLEOTIDE SEQUENCE [LARGE SCALE GENOMIC DNA]</scope>
    <source>
        <strain evidence="4">JCM 17458</strain>
    </source>
</reference>
<evidence type="ECO:0008006" key="5">
    <source>
        <dbReference type="Google" id="ProtNLM"/>
    </source>
</evidence>
<gene>
    <name evidence="3" type="ORF">GCM10022261_14160</name>
</gene>
<dbReference type="Proteomes" id="UP001501586">
    <property type="component" value="Unassembled WGS sequence"/>
</dbReference>
<proteinExistence type="inferred from homology"/>
<dbReference type="EMBL" id="BAABAZ010000005">
    <property type="protein sequence ID" value="GAA4283885.1"/>
    <property type="molecule type" value="Genomic_DNA"/>
</dbReference>
<dbReference type="InterPro" id="IPR050563">
    <property type="entry name" value="4-hydroxybenzoyl-CoA_TE"/>
</dbReference>